<dbReference type="InterPro" id="IPR050413">
    <property type="entry name" value="TCR_beta_variable"/>
</dbReference>
<keyword evidence="6" id="KW-1185">Reference proteome</keyword>
<feature type="chain" id="PRO_5041371768" evidence="4">
    <location>
        <begin position="22"/>
        <end position="421"/>
    </location>
</feature>
<evidence type="ECO:0000256" key="3">
    <source>
        <dbReference type="SAM" id="Phobius"/>
    </source>
</evidence>
<feature type="signal peptide" evidence="4">
    <location>
        <begin position="1"/>
        <end position="21"/>
    </location>
</feature>
<dbReference type="InterPro" id="IPR007110">
    <property type="entry name" value="Ig-like_dom"/>
</dbReference>
<sequence length="421" mass="47688">MPPALYTFGFILVVLTRKVESVTFEQSSAQVVNKGTEELRINCSHDDSNLQVMLWYQHKQSDQAMSLIGYTVLMGEPNYESQFTDRFQIKRDNTVKGSLIIKNLNLSDSAVYFCAASTQQKVFAKEFFNCGSSPKPKHHKGLTVLVLQSEDQMSDPGRTLMLECKMGSGFSMGSYTMLWYRQNHHGAPIEFLVKEYDKPVGRLESFLDASKNNFSLQITELHINDSSTYYCAAKAYEAYFGKGTKLTVLEENSKITPPQVKILEPSKHECRNSKDKKRKKTLVCVASGFYPDHVEVYWQMNGKNVTDGVATDEAAERIETPPVSYRITSRLRVSAKDWYTEGKNFSCIVSFYNGTGTTKHFGEISGVEDKEDGGMGREKYLMITNKAKLSYTVFIFKSCLYGAFVGFLVWRLQSSPGKRKK</sequence>
<dbReference type="Proteomes" id="UP000695023">
    <property type="component" value="Unplaced"/>
</dbReference>
<dbReference type="InterPro" id="IPR013106">
    <property type="entry name" value="Ig_V-set"/>
</dbReference>
<keyword evidence="1 4" id="KW-0732">Signal</keyword>
<dbReference type="Pfam" id="PF07686">
    <property type="entry name" value="V-set"/>
    <property type="match status" value="2"/>
</dbReference>
<reference evidence="7" key="1">
    <citation type="submission" date="2025-08" db="UniProtKB">
        <authorList>
            <consortium name="RefSeq"/>
        </authorList>
    </citation>
    <scope>IDENTIFICATION</scope>
</reference>
<evidence type="ECO:0000313" key="7">
    <source>
        <dbReference type="RefSeq" id="XP_013767167.1"/>
    </source>
</evidence>
<protein>
    <submittedName>
        <fullName evidence="7">Uncharacterized protein LOC102208799</fullName>
    </submittedName>
</protein>
<evidence type="ECO:0000256" key="2">
    <source>
        <dbReference type="ARBA" id="ARBA00022859"/>
    </source>
</evidence>
<keyword evidence="3" id="KW-1133">Transmembrane helix</keyword>
<keyword evidence="2" id="KW-0391">Immunity</keyword>
<dbReference type="PROSITE" id="PS50835">
    <property type="entry name" value="IG_LIKE"/>
    <property type="match status" value="3"/>
</dbReference>
<evidence type="ECO:0000256" key="4">
    <source>
        <dbReference type="SAM" id="SignalP"/>
    </source>
</evidence>
<dbReference type="AlphaFoldDB" id="A0A9Y6JBQ2"/>
<dbReference type="SMART" id="SM00409">
    <property type="entry name" value="IG"/>
    <property type="match status" value="2"/>
</dbReference>
<keyword evidence="3" id="KW-0472">Membrane</keyword>
<evidence type="ECO:0000256" key="1">
    <source>
        <dbReference type="ARBA" id="ARBA00022729"/>
    </source>
</evidence>
<dbReference type="SUPFAM" id="SSF48726">
    <property type="entry name" value="Immunoglobulin"/>
    <property type="match status" value="3"/>
</dbReference>
<dbReference type="GeneID" id="102208799"/>
<dbReference type="GO" id="GO:0007166">
    <property type="term" value="P:cell surface receptor signaling pathway"/>
    <property type="evidence" value="ECO:0007669"/>
    <property type="project" value="TreeGrafter"/>
</dbReference>
<evidence type="ECO:0000259" key="5">
    <source>
        <dbReference type="PROSITE" id="PS50835"/>
    </source>
</evidence>
<dbReference type="InterPro" id="IPR036179">
    <property type="entry name" value="Ig-like_dom_sf"/>
</dbReference>
<dbReference type="Gene3D" id="2.60.40.10">
    <property type="entry name" value="Immunoglobulins"/>
    <property type="match status" value="3"/>
</dbReference>
<dbReference type="Pfam" id="PF07654">
    <property type="entry name" value="C1-set"/>
    <property type="match status" value="1"/>
</dbReference>
<dbReference type="GO" id="GO:0002376">
    <property type="term" value="P:immune system process"/>
    <property type="evidence" value="ECO:0007669"/>
    <property type="project" value="UniProtKB-KW"/>
</dbReference>
<feature type="domain" description="Ig-like" evidence="5">
    <location>
        <begin position="134"/>
        <end position="247"/>
    </location>
</feature>
<dbReference type="SMART" id="SM00407">
    <property type="entry name" value="IGc1"/>
    <property type="match status" value="1"/>
</dbReference>
<feature type="domain" description="Ig-like" evidence="5">
    <location>
        <begin position="3"/>
        <end position="124"/>
    </location>
</feature>
<organism evidence="6 7">
    <name type="scientific">Pundamilia nyererei</name>
    <dbReference type="NCBI Taxonomy" id="303518"/>
    <lineage>
        <taxon>Eukaryota</taxon>
        <taxon>Metazoa</taxon>
        <taxon>Chordata</taxon>
        <taxon>Craniata</taxon>
        <taxon>Vertebrata</taxon>
        <taxon>Euteleostomi</taxon>
        <taxon>Actinopterygii</taxon>
        <taxon>Neopterygii</taxon>
        <taxon>Teleostei</taxon>
        <taxon>Neoteleostei</taxon>
        <taxon>Acanthomorphata</taxon>
        <taxon>Ovalentaria</taxon>
        <taxon>Cichlomorphae</taxon>
        <taxon>Cichliformes</taxon>
        <taxon>Cichlidae</taxon>
        <taxon>African cichlids</taxon>
        <taxon>Pseudocrenilabrinae</taxon>
        <taxon>Haplochromini</taxon>
        <taxon>Pundamilia</taxon>
    </lineage>
</organism>
<keyword evidence="3" id="KW-0812">Transmembrane</keyword>
<dbReference type="RefSeq" id="XP_013767167.1">
    <property type="nucleotide sequence ID" value="XM_013911713.1"/>
</dbReference>
<dbReference type="SMART" id="SM00406">
    <property type="entry name" value="IGv"/>
    <property type="match status" value="2"/>
</dbReference>
<dbReference type="PANTHER" id="PTHR23268:SF102">
    <property type="entry name" value="IMMUNOGLOBULIN V-SET DOMAIN-CONTAINING PROTEIN"/>
    <property type="match status" value="1"/>
</dbReference>
<proteinExistence type="predicted"/>
<name>A0A9Y6JBQ2_9CICH</name>
<dbReference type="InterPro" id="IPR003597">
    <property type="entry name" value="Ig_C1-set"/>
</dbReference>
<dbReference type="InterPro" id="IPR003599">
    <property type="entry name" value="Ig_sub"/>
</dbReference>
<dbReference type="PANTHER" id="PTHR23268">
    <property type="entry name" value="T-CELL RECEPTOR BETA CHAIN"/>
    <property type="match status" value="1"/>
</dbReference>
<accession>A0A9Y6JBQ2</accession>
<gene>
    <name evidence="7" type="primary">LOC102208799</name>
</gene>
<feature type="domain" description="Ig-like" evidence="5">
    <location>
        <begin position="258"/>
        <end position="365"/>
    </location>
</feature>
<dbReference type="GO" id="GO:0005886">
    <property type="term" value="C:plasma membrane"/>
    <property type="evidence" value="ECO:0007669"/>
    <property type="project" value="TreeGrafter"/>
</dbReference>
<dbReference type="InterPro" id="IPR013783">
    <property type="entry name" value="Ig-like_fold"/>
</dbReference>
<evidence type="ECO:0000313" key="6">
    <source>
        <dbReference type="Proteomes" id="UP000695023"/>
    </source>
</evidence>
<feature type="transmembrane region" description="Helical" evidence="3">
    <location>
        <begin position="389"/>
        <end position="412"/>
    </location>
</feature>